<evidence type="ECO:0000313" key="1">
    <source>
        <dbReference type="EMBL" id="MPN63537.1"/>
    </source>
</evidence>
<dbReference type="EMBL" id="VSSQ01143122">
    <property type="protein sequence ID" value="MPN63537.1"/>
    <property type="molecule type" value="Genomic_DNA"/>
</dbReference>
<sequence>MNDAVPYRQIAFGHGQGAAAAGDDDALGSLPGPDVLCLRLHDDAVRAGQFPLPAKIVVKHPAPPLYLLP</sequence>
<name>A0A645JJJ4_9ZZZZ</name>
<protein>
    <submittedName>
        <fullName evidence="1">Uncharacterized protein</fullName>
    </submittedName>
</protein>
<reference evidence="1" key="1">
    <citation type="submission" date="2019-08" db="EMBL/GenBank/DDBJ databases">
        <authorList>
            <person name="Kucharzyk K."/>
            <person name="Murdoch R.W."/>
            <person name="Higgins S."/>
            <person name="Loffler F."/>
        </authorList>
    </citation>
    <scope>NUCLEOTIDE SEQUENCE</scope>
</reference>
<accession>A0A645JJJ4</accession>
<organism evidence="1">
    <name type="scientific">bioreactor metagenome</name>
    <dbReference type="NCBI Taxonomy" id="1076179"/>
    <lineage>
        <taxon>unclassified sequences</taxon>
        <taxon>metagenomes</taxon>
        <taxon>ecological metagenomes</taxon>
    </lineage>
</organism>
<proteinExistence type="predicted"/>
<gene>
    <name evidence="1" type="ORF">SDC9_211301</name>
</gene>
<dbReference type="AlphaFoldDB" id="A0A645JJJ4"/>
<comment type="caution">
    <text evidence="1">The sequence shown here is derived from an EMBL/GenBank/DDBJ whole genome shotgun (WGS) entry which is preliminary data.</text>
</comment>